<keyword evidence="4" id="KW-0645">Protease</keyword>
<dbReference type="PROSITE" id="PS52035">
    <property type="entry name" value="PEPTIDASE_M14"/>
    <property type="match status" value="1"/>
</dbReference>
<evidence type="ECO:0000256" key="6">
    <source>
        <dbReference type="ARBA" id="ARBA00022729"/>
    </source>
</evidence>
<evidence type="ECO:0000313" key="12">
    <source>
        <dbReference type="EMBL" id="KAK2159920.1"/>
    </source>
</evidence>
<dbReference type="PANTHER" id="PTHR11705">
    <property type="entry name" value="PROTEASE FAMILY M14 CARBOXYPEPTIDASE A,B"/>
    <property type="match status" value="1"/>
</dbReference>
<evidence type="ECO:0000256" key="3">
    <source>
        <dbReference type="ARBA" id="ARBA00022645"/>
    </source>
</evidence>
<comment type="caution">
    <text evidence="12">The sequence shown here is derived from an EMBL/GenBank/DDBJ whole genome shotgun (WGS) entry which is preliminary data.</text>
</comment>
<dbReference type="SUPFAM" id="SSF54897">
    <property type="entry name" value="Protease propeptides/inhibitors"/>
    <property type="match status" value="1"/>
</dbReference>
<dbReference type="FunFam" id="3.40.630.10:FF:000084">
    <property type="entry name" value="Carboxypeptidase B2"/>
    <property type="match status" value="1"/>
</dbReference>
<accession>A0AAD9JWD2</accession>
<evidence type="ECO:0000256" key="5">
    <source>
        <dbReference type="ARBA" id="ARBA00022723"/>
    </source>
</evidence>
<keyword evidence="13" id="KW-1185">Reference proteome</keyword>
<dbReference type="SUPFAM" id="SSF53187">
    <property type="entry name" value="Zn-dependent exopeptidases"/>
    <property type="match status" value="1"/>
</dbReference>
<comment type="similarity">
    <text evidence="2 10">Belongs to the peptidase M14 family.</text>
</comment>
<dbReference type="GO" id="GO:0005615">
    <property type="term" value="C:extracellular space"/>
    <property type="evidence" value="ECO:0007669"/>
    <property type="project" value="TreeGrafter"/>
</dbReference>
<dbReference type="Proteomes" id="UP001208570">
    <property type="component" value="Unassembled WGS sequence"/>
</dbReference>
<keyword evidence="7" id="KW-0378">Hydrolase</keyword>
<evidence type="ECO:0000256" key="8">
    <source>
        <dbReference type="ARBA" id="ARBA00022833"/>
    </source>
</evidence>
<proteinExistence type="inferred from homology"/>
<evidence type="ECO:0000256" key="4">
    <source>
        <dbReference type="ARBA" id="ARBA00022670"/>
    </source>
</evidence>
<name>A0AAD9JWD2_9ANNE</name>
<comment type="cofactor">
    <cofactor evidence="1">
        <name>Zn(2+)</name>
        <dbReference type="ChEBI" id="CHEBI:29105"/>
    </cofactor>
</comment>
<feature type="domain" description="Peptidase M14" evidence="11">
    <location>
        <begin position="79"/>
        <end position="377"/>
    </location>
</feature>
<dbReference type="GO" id="GO:0006508">
    <property type="term" value="P:proteolysis"/>
    <property type="evidence" value="ECO:0007669"/>
    <property type="project" value="UniProtKB-KW"/>
</dbReference>
<evidence type="ECO:0000256" key="10">
    <source>
        <dbReference type="PROSITE-ProRule" id="PRU01379"/>
    </source>
</evidence>
<keyword evidence="5" id="KW-0479">Metal-binding</keyword>
<feature type="active site" description="Proton donor/acceptor" evidence="10">
    <location>
        <position position="346"/>
    </location>
</feature>
<evidence type="ECO:0000256" key="1">
    <source>
        <dbReference type="ARBA" id="ARBA00001947"/>
    </source>
</evidence>
<dbReference type="AlphaFoldDB" id="A0AAD9JWD2"/>
<dbReference type="Pfam" id="PF00246">
    <property type="entry name" value="Peptidase_M14"/>
    <property type="match status" value="1"/>
</dbReference>
<reference evidence="12" key="1">
    <citation type="journal article" date="2023" name="Mol. Biol. Evol.">
        <title>Third-Generation Sequencing Reveals the Adaptive Role of the Epigenome in Three Deep-Sea Polychaetes.</title>
        <authorList>
            <person name="Perez M."/>
            <person name="Aroh O."/>
            <person name="Sun Y."/>
            <person name="Lan Y."/>
            <person name="Juniper S.K."/>
            <person name="Young C.R."/>
            <person name="Angers B."/>
            <person name="Qian P.Y."/>
        </authorList>
    </citation>
    <scope>NUCLEOTIDE SEQUENCE</scope>
    <source>
        <strain evidence="12">P08H-3</strain>
    </source>
</reference>
<dbReference type="PANTHER" id="PTHR11705:SF91">
    <property type="entry name" value="FI01817P-RELATED"/>
    <property type="match status" value="1"/>
</dbReference>
<dbReference type="SMART" id="SM00631">
    <property type="entry name" value="Zn_pept"/>
    <property type="match status" value="1"/>
</dbReference>
<dbReference type="Gene3D" id="3.40.630.10">
    <property type="entry name" value="Zn peptidases"/>
    <property type="match status" value="1"/>
</dbReference>
<evidence type="ECO:0000256" key="7">
    <source>
        <dbReference type="ARBA" id="ARBA00022801"/>
    </source>
</evidence>
<evidence type="ECO:0000256" key="9">
    <source>
        <dbReference type="ARBA" id="ARBA00023049"/>
    </source>
</evidence>
<keyword evidence="8" id="KW-0862">Zinc</keyword>
<evidence type="ECO:0000313" key="13">
    <source>
        <dbReference type="Proteomes" id="UP001208570"/>
    </source>
</evidence>
<evidence type="ECO:0000259" key="11">
    <source>
        <dbReference type="PROSITE" id="PS52035"/>
    </source>
</evidence>
<keyword evidence="3" id="KW-0121">Carboxypeptidase</keyword>
<dbReference type="GO" id="GO:0004181">
    <property type="term" value="F:metallocarboxypeptidase activity"/>
    <property type="evidence" value="ECO:0007669"/>
    <property type="project" value="InterPro"/>
</dbReference>
<dbReference type="InterPro" id="IPR000834">
    <property type="entry name" value="Peptidase_M14"/>
</dbReference>
<organism evidence="12 13">
    <name type="scientific">Paralvinella palmiformis</name>
    <dbReference type="NCBI Taxonomy" id="53620"/>
    <lineage>
        <taxon>Eukaryota</taxon>
        <taxon>Metazoa</taxon>
        <taxon>Spiralia</taxon>
        <taxon>Lophotrochozoa</taxon>
        <taxon>Annelida</taxon>
        <taxon>Polychaeta</taxon>
        <taxon>Sedentaria</taxon>
        <taxon>Canalipalpata</taxon>
        <taxon>Terebellida</taxon>
        <taxon>Terebelliformia</taxon>
        <taxon>Alvinellidae</taxon>
        <taxon>Paralvinella</taxon>
    </lineage>
</organism>
<keyword evidence="9" id="KW-0482">Metalloprotease</keyword>
<dbReference type="EMBL" id="JAODUP010000143">
    <property type="protein sequence ID" value="KAK2159920.1"/>
    <property type="molecule type" value="Genomic_DNA"/>
</dbReference>
<gene>
    <name evidence="12" type="ORF">LSH36_143g01033</name>
</gene>
<evidence type="ECO:0000256" key="2">
    <source>
        <dbReference type="ARBA" id="ARBA00005988"/>
    </source>
</evidence>
<protein>
    <recommendedName>
        <fullName evidence="11">Peptidase M14 domain-containing protein</fullName>
    </recommendedName>
</protein>
<sequence length="386" mass="43343">MYHKKTVEDEVLALKDVHPGGQVDYLVSGRNFDDFVSLLNGNHIPYQVSTRDIAAELKKEWQSILARGYPHTMVYDKDQFNTREDIEAELDNLASQCADVNLVCSTEYLPGPPLHEGQQLKVFHMTGGQSPRNSILWESLIHAREWLAGATLMNILDKMVKGYGTDDDVTTLIDNYDFHFITIMNPDGYQHTWDDDRLWRKNRRDNEGSACFGVDLNRNYDCNWSEPGASDSPCSETYYGPSPASEPESEAVVNFVTSHTGPAWIMDVSIHTYGKYILVPYGNCTYPSNWLTGLRNVTMSGCAAIEQTFNTDWSCGNSCEVLYEASGISTDWMMETVGMLYAFAPELRGSGFVVDPDQIPLSTEEVWNGLVAMVKAIMVIPSPKHN</sequence>
<keyword evidence="6" id="KW-0732">Signal</keyword>
<dbReference type="GO" id="GO:0008270">
    <property type="term" value="F:zinc ion binding"/>
    <property type="evidence" value="ECO:0007669"/>
    <property type="project" value="InterPro"/>
</dbReference>